<dbReference type="GO" id="GO:0006120">
    <property type="term" value="P:mitochondrial electron transport, NADH to ubiquinone"/>
    <property type="evidence" value="ECO:0007669"/>
    <property type="project" value="TreeGrafter"/>
</dbReference>
<evidence type="ECO:0000256" key="1">
    <source>
        <dbReference type="PROSITE-ProRule" id="PRU01324"/>
    </source>
</evidence>
<feature type="compositionally biased region" description="Polar residues" evidence="2">
    <location>
        <begin position="327"/>
        <end position="336"/>
    </location>
</feature>
<dbReference type="GO" id="GO:0005739">
    <property type="term" value="C:mitochondrion"/>
    <property type="evidence" value="ECO:0007669"/>
    <property type="project" value="GOC"/>
</dbReference>
<accession>A0AAF5DGL4</accession>
<evidence type="ECO:0000313" key="4">
    <source>
        <dbReference type="Proteomes" id="UP000035681"/>
    </source>
</evidence>
<organism evidence="4 5">
    <name type="scientific">Strongyloides stercoralis</name>
    <name type="common">Threadworm</name>
    <dbReference type="NCBI Taxonomy" id="6248"/>
    <lineage>
        <taxon>Eukaryota</taxon>
        <taxon>Metazoa</taxon>
        <taxon>Ecdysozoa</taxon>
        <taxon>Nematoda</taxon>
        <taxon>Chromadorea</taxon>
        <taxon>Rhabditida</taxon>
        <taxon>Tylenchina</taxon>
        <taxon>Panagrolaimomorpha</taxon>
        <taxon>Strongyloidoidea</taxon>
        <taxon>Strongyloididae</taxon>
        <taxon>Strongyloides</taxon>
    </lineage>
</organism>
<keyword evidence="4" id="KW-1185">Reference proteome</keyword>
<feature type="domain" description="OCEL" evidence="3">
    <location>
        <begin position="514"/>
        <end position="623"/>
    </location>
</feature>
<comment type="similarity">
    <text evidence="1">Belongs to the ELL/occludin family.</text>
</comment>
<protein>
    <submittedName>
        <fullName evidence="5">OCEL domain-containing protein</fullName>
    </submittedName>
</protein>
<dbReference type="Pfam" id="PF10276">
    <property type="entry name" value="zf-CHCC"/>
    <property type="match status" value="1"/>
</dbReference>
<dbReference type="InterPro" id="IPR042065">
    <property type="entry name" value="E3_ELL-like"/>
</dbReference>
<feature type="region of interest" description="Disordered" evidence="2">
    <location>
        <begin position="281"/>
        <end position="336"/>
    </location>
</feature>
<dbReference type="Proteomes" id="UP000035681">
    <property type="component" value="Unplaced"/>
</dbReference>
<dbReference type="PROSITE" id="PS51980">
    <property type="entry name" value="OCEL"/>
    <property type="match status" value="1"/>
</dbReference>
<dbReference type="Gene3D" id="2.60.260.40">
    <property type="entry name" value="q5lls5 like domains"/>
    <property type="match status" value="1"/>
</dbReference>
<feature type="compositionally biased region" description="Basic and acidic residues" evidence="2">
    <location>
        <begin position="467"/>
        <end position="476"/>
    </location>
</feature>
<dbReference type="Gene3D" id="6.10.140.340">
    <property type="match status" value="1"/>
</dbReference>
<evidence type="ECO:0000313" key="5">
    <source>
        <dbReference type="WBParaSite" id="TCONS_00012121.p1"/>
    </source>
</evidence>
<proteinExistence type="inferred from homology"/>
<evidence type="ECO:0000259" key="3">
    <source>
        <dbReference type="PROSITE" id="PS51980"/>
    </source>
</evidence>
<dbReference type="SUPFAM" id="SSF144292">
    <property type="entry name" value="occludin/ELL-like"/>
    <property type="match status" value="1"/>
</dbReference>
<dbReference type="PANTHER" id="PTHR13156:SF0">
    <property type="entry name" value="NADH DEHYDROGENASE [UBIQUINONE] IRON-SULFUR PROTEIN 6, MITOCHONDRIAL"/>
    <property type="match status" value="1"/>
</dbReference>
<dbReference type="FunFam" id="2.60.260.40:FF:000003">
    <property type="entry name" value="NADH dehydrogenase [ubiquinone] iron-sulfur protein 6, mitochondrial"/>
    <property type="match status" value="1"/>
</dbReference>
<dbReference type="PANTHER" id="PTHR13156">
    <property type="entry name" value="NADH-UBIQUINONE OXIDOREDUCTASE 13 KD-A SUBUNIT"/>
    <property type="match status" value="1"/>
</dbReference>
<dbReference type="InterPro" id="IPR036390">
    <property type="entry name" value="WH_DNA-bd_sf"/>
</dbReference>
<dbReference type="GO" id="GO:0006368">
    <property type="term" value="P:transcription elongation by RNA polymerase II"/>
    <property type="evidence" value="ECO:0007669"/>
    <property type="project" value="InterPro"/>
</dbReference>
<evidence type="ECO:0000256" key="2">
    <source>
        <dbReference type="SAM" id="MobiDB-lite"/>
    </source>
</evidence>
<dbReference type="Gene3D" id="1.10.10.2670">
    <property type="entry name" value="E3 ubiquitin-protein ligase"/>
    <property type="match status" value="1"/>
</dbReference>
<reference evidence="5" key="1">
    <citation type="submission" date="2024-02" db="UniProtKB">
        <authorList>
            <consortium name="WormBaseParasite"/>
        </authorList>
    </citation>
    <scope>IDENTIFICATION</scope>
</reference>
<dbReference type="Pfam" id="PF10390">
    <property type="entry name" value="ELL"/>
    <property type="match status" value="1"/>
</dbReference>
<name>A0AAF5DGL4_STRER</name>
<sequence length="626" mass="72244">YLSFIDMEQIGFMNRTLTKDIPKVIQCFQRFKGANPKVGLPASVDINKDNAVFDEKTHTGQAWDQSDYRLQRFHTAQKMVNPNVAMELIAQVPSIPCEDNVVACDGGHPALGHPKVFINLDKPGNHACGYCGQRFYNTHVTKEEHKDVNYISYLEYMQSVANDYQIWREPLIEVEQGARQDTAVFLKMTDQSQQSMIEAHMKNLPIYLHVKADQIYFEISKDGRKEILDVNTVRHNSNETEHGLVLNTTKNRFEHCALFKGRLQIQATNKSIDQARAKAQRAKEQETTKTAVKLDLTNKEKRKSIPTKSMGDRSAKEPVVSNKKHSPTLTSRYTGQTLTELNNQPMYLRVLHVVATGKYKSVDEIVKKIKVDSYGKGDVSPNNDFAEKLASVPKIVEEIIDKSQKVITLKRELYGQIDKNWKWYTSEERANVRVMLSKRPDADVVAPTRRSGMYTLSAPSSSSKNQESTKEVKEPASTKTFVSPQIESGEIIDDVPMESPKKKEYLLTPNAPSEDYSTHFSDIKTSEEYEKYILLHEKEYSEYLALHNYLKDIAKKFENFQKSLSETSINTKEHQKVLRSVQSNYEHYENDAEFLRKRQRHLDLRTRLEILTNKIEEWYRRDKERK</sequence>
<dbReference type="SUPFAM" id="SSF46785">
    <property type="entry name" value="Winged helix' DNA-binding domain"/>
    <property type="match status" value="1"/>
</dbReference>
<dbReference type="WBParaSite" id="TCONS_00012121.p1">
    <property type="protein sequence ID" value="TCONS_00012121.p1"/>
    <property type="gene ID" value="XLOC_007492"/>
</dbReference>
<dbReference type="AlphaFoldDB" id="A0AAF5DGL4"/>
<dbReference type="InterPro" id="IPR019401">
    <property type="entry name" value="Znf_CHCC"/>
</dbReference>
<dbReference type="InterPro" id="IPR010844">
    <property type="entry name" value="Occludin_ELL"/>
</dbReference>
<dbReference type="InterPro" id="IPR019464">
    <property type="entry name" value="ELL_N"/>
</dbReference>
<feature type="region of interest" description="Disordered" evidence="2">
    <location>
        <begin position="453"/>
        <end position="483"/>
    </location>
</feature>
<dbReference type="GO" id="GO:0008023">
    <property type="term" value="C:transcription elongation factor complex"/>
    <property type="evidence" value="ECO:0007669"/>
    <property type="project" value="InterPro"/>
</dbReference>
<feature type="compositionally biased region" description="Polar residues" evidence="2">
    <location>
        <begin position="457"/>
        <end position="466"/>
    </location>
</feature>
<dbReference type="Pfam" id="PF07303">
    <property type="entry name" value="Occludin_ELL"/>
    <property type="match status" value="1"/>
</dbReference>